<dbReference type="EMBL" id="CP000155">
    <property type="protein sequence ID" value="ABC28429.1"/>
    <property type="molecule type" value="Genomic_DNA"/>
</dbReference>
<dbReference type="InterPro" id="IPR036390">
    <property type="entry name" value="WH_DNA-bd_sf"/>
</dbReference>
<dbReference type="HOGENOM" id="CLU_078469_2_0_6"/>
<accession>Q2SLP5</accession>
<dbReference type="Proteomes" id="UP000000238">
    <property type="component" value="Chromosome"/>
</dbReference>
<dbReference type="Gene3D" id="1.10.10.10">
    <property type="entry name" value="Winged helix-like DNA-binding domain superfamily/Winged helix DNA-binding domain"/>
    <property type="match status" value="1"/>
</dbReference>
<dbReference type="GO" id="GO:0006355">
    <property type="term" value="P:regulation of DNA-templated transcription"/>
    <property type="evidence" value="ECO:0007669"/>
    <property type="project" value="UniProtKB-ARBA"/>
</dbReference>
<sequence>MTTQEDSGERILYLIKSRGPASAPELGALLGMTTMGARQHIAKLEQEGLLYSVEERKARGRPVAKWRLTEKAQSRFPDSHANLTVDLIASTREVFGEKGLEKLIEARNAKQLQSYLTALSVYPDMAQRVAALAELRSAEGYMANAFFEQDEGVWYLVENHCPVCVAAQHCQGLCRAELQNFQRCFEGLAMVERTEHLLKGARRCCYRFTGKSR</sequence>
<dbReference type="RefSeq" id="WP_011395502.1">
    <property type="nucleotide sequence ID" value="NC_007645.1"/>
</dbReference>
<dbReference type="PANTHER" id="PTHR30363">
    <property type="entry name" value="HTH-TYPE TRANSCRIPTIONAL REGULATOR SRLR-RELATED"/>
    <property type="match status" value="1"/>
</dbReference>
<protein>
    <submittedName>
        <fullName evidence="1">Predicted transcriptional regulator</fullName>
    </submittedName>
</protein>
<keyword evidence="2" id="KW-1185">Reference proteome</keyword>
<dbReference type="CDD" id="cd00090">
    <property type="entry name" value="HTH_ARSR"/>
    <property type="match status" value="1"/>
</dbReference>
<name>Q2SLP5_HAHCH</name>
<dbReference type="eggNOG" id="COG2345">
    <property type="taxonomic scope" value="Bacteria"/>
</dbReference>
<dbReference type="SUPFAM" id="SSF46785">
    <property type="entry name" value="Winged helix' DNA-binding domain"/>
    <property type="match status" value="1"/>
</dbReference>
<dbReference type="PANTHER" id="PTHR30363:SF28">
    <property type="entry name" value="TRANSCRIPTIONAL REGULATORY PROTEIN-RELATED"/>
    <property type="match status" value="1"/>
</dbReference>
<dbReference type="InterPro" id="IPR011991">
    <property type="entry name" value="ArsR-like_HTH"/>
</dbReference>
<dbReference type="InterPro" id="IPR036388">
    <property type="entry name" value="WH-like_DNA-bd_sf"/>
</dbReference>
<proteinExistence type="predicted"/>
<evidence type="ECO:0000313" key="2">
    <source>
        <dbReference type="Proteomes" id="UP000000238"/>
    </source>
</evidence>
<reference evidence="1 2" key="1">
    <citation type="journal article" date="2005" name="Nucleic Acids Res.">
        <title>Genomic blueprint of Hahella chejuensis, a marine microbe producing an algicidal agent.</title>
        <authorList>
            <person name="Jeong H."/>
            <person name="Yim J.H."/>
            <person name="Lee C."/>
            <person name="Choi S.-H."/>
            <person name="Park Y.K."/>
            <person name="Yoon S.H."/>
            <person name="Hur C.-G."/>
            <person name="Kang H.-Y."/>
            <person name="Kim D."/>
            <person name="Lee H.H."/>
            <person name="Park K.H."/>
            <person name="Park S.-H."/>
            <person name="Park H.-S."/>
            <person name="Lee H.K."/>
            <person name="Oh T.K."/>
            <person name="Kim J.F."/>
        </authorList>
    </citation>
    <scope>NUCLEOTIDE SEQUENCE [LARGE SCALE GENOMIC DNA]</scope>
    <source>
        <strain evidence="1 2">KCTC 2396</strain>
    </source>
</reference>
<dbReference type="InterPro" id="IPR050313">
    <property type="entry name" value="Carb_Metab_HTH_regulators"/>
</dbReference>
<evidence type="ECO:0000313" key="1">
    <source>
        <dbReference type="EMBL" id="ABC28429.1"/>
    </source>
</evidence>
<dbReference type="KEGG" id="hch:HCH_01572"/>
<gene>
    <name evidence="1" type="ordered locus">HCH_01572</name>
</gene>
<dbReference type="AlphaFoldDB" id="Q2SLP5"/>
<dbReference type="STRING" id="349521.HCH_01572"/>
<organism evidence="1 2">
    <name type="scientific">Hahella chejuensis (strain KCTC 2396)</name>
    <dbReference type="NCBI Taxonomy" id="349521"/>
    <lineage>
        <taxon>Bacteria</taxon>
        <taxon>Pseudomonadati</taxon>
        <taxon>Pseudomonadota</taxon>
        <taxon>Gammaproteobacteria</taxon>
        <taxon>Oceanospirillales</taxon>
        <taxon>Hahellaceae</taxon>
        <taxon>Hahella</taxon>
    </lineage>
</organism>